<dbReference type="PROSITE" id="PS00675">
    <property type="entry name" value="SIGMA54_INTERACT_1"/>
    <property type="match status" value="1"/>
</dbReference>
<dbReference type="OrthoDB" id="9803970at2"/>
<dbReference type="InterPro" id="IPR003593">
    <property type="entry name" value="AAA+_ATPase"/>
</dbReference>
<reference evidence="8" key="1">
    <citation type="journal article" date="2016" name="Genome Announc.">
        <title>Draft Genome Sequence of the Syntrophic Lactate-Degrading Bacterium Tepidanaerobacter syntrophicus JLT.</title>
        <authorList>
            <person name="Matsuura N."/>
            <person name="Ohashi A."/>
            <person name="Tourlousse D.M."/>
            <person name="Sekiguchi Y."/>
        </authorList>
    </citation>
    <scope>NUCLEOTIDE SEQUENCE [LARGE SCALE GENOMIC DNA]</scope>
    <source>
        <strain evidence="8">JL</strain>
    </source>
</reference>
<dbReference type="CDD" id="cd00009">
    <property type="entry name" value="AAA"/>
    <property type="match status" value="1"/>
</dbReference>
<dbReference type="PANTHER" id="PTHR32071">
    <property type="entry name" value="TRANSCRIPTIONAL REGULATORY PROTEIN"/>
    <property type="match status" value="1"/>
</dbReference>
<dbReference type="SMART" id="SM00382">
    <property type="entry name" value="AAA"/>
    <property type="match status" value="1"/>
</dbReference>
<evidence type="ECO:0000256" key="1">
    <source>
        <dbReference type="ARBA" id="ARBA00022741"/>
    </source>
</evidence>
<dbReference type="GO" id="GO:0005524">
    <property type="term" value="F:ATP binding"/>
    <property type="evidence" value="ECO:0007669"/>
    <property type="project" value="UniProtKB-KW"/>
</dbReference>
<gene>
    <name evidence="8" type="ORF">TSYNT_5221</name>
</gene>
<dbReference type="EMBL" id="DF976999">
    <property type="protein sequence ID" value="GAQ24395.1"/>
    <property type="molecule type" value="Genomic_DNA"/>
</dbReference>
<proteinExistence type="predicted"/>
<evidence type="ECO:0000256" key="2">
    <source>
        <dbReference type="ARBA" id="ARBA00022840"/>
    </source>
</evidence>
<keyword evidence="5" id="KW-0804">Transcription</keyword>
<dbReference type="GO" id="GO:0043565">
    <property type="term" value="F:sequence-specific DNA binding"/>
    <property type="evidence" value="ECO:0007669"/>
    <property type="project" value="InterPro"/>
</dbReference>
<dbReference type="InterPro" id="IPR025944">
    <property type="entry name" value="Sigma_54_int_dom_CS"/>
</dbReference>
<dbReference type="SUPFAM" id="SSF46689">
    <property type="entry name" value="Homeodomain-like"/>
    <property type="match status" value="1"/>
</dbReference>
<evidence type="ECO:0000313" key="8">
    <source>
        <dbReference type="EMBL" id="GAQ24395.1"/>
    </source>
</evidence>
<sequence>MFESTEHLELFTDMMSEGFIVIDNNGTIQIYNNKAKEIFGILHNQQISHLKGKINDGDIVIIGDNAVGKDDGGLDSESLEYIGVRDKRIREDDVLIAVGAYKDSSVKPVYICKGSDEVKNALKMETKFLGIDIKVVIDLVNKIITIEADGEKYSMNYVRYIGHLVILDRATKKMKFYQAQGYTARGEGLKDILDGKEYMAKGENSEFLNVIGKNVFEIHKGCKTIKEFYDVAKGENISYIDEFKEINGFPTMCTLIPVDKDGKRIGAALKVEDISEIKRVIRERDDALFNLEKVEKELHEEKMLKELFPNIIGESKKMNYVKKLALKAANTNSTVLILGESGTGKTLIAKAIHERSRGDKPFVHVNCGTIPDTLLESELFGYERGAFTGARAEGKKGFFEMANGGTILLDEIGEISPPLQVKLLQVLQDRSFYKIGGQEKIKVDVRVIAASNRNLEEEILKGNFREDLYYRINVFPIWIPPLRERKEDIYPLVEALLPAICEKVGCGRKTLSVEALNMLLNYDWPGNVRELENILERAVNLCDGNSIFSKHLVLKPNNNENFEISDIVPLKQSVAEFEKDTIKRTLKLHKGDKKKTMKSLGMSKTAFYERLKKYDIQ</sequence>
<dbReference type="InterPro" id="IPR025662">
    <property type="entry name" value="Sigma_54_int_dom_ATP-bd_1"/>
</dbReference>
<keyword evidence="1" id="KW-0547">Nucleotide-binding</keyword>
<evidence type="ECO:0000259" key="7">
    <source>
        <dbReference type="PROSITE" id="PS50112"/>
    </source>
</evidence>
<dbReference type="PROSITE" id="PS00676">
    <property type="entry name" value="SIGMA54_INTERACT_2"/>
    <property type="match status" value="1"/>
</dbReference>
<dbReference type="RefSeq" id="WP_059031466.1">
    <property type="nucleotide sequence ID" value="NZ_BSDN01000001.1"/>
</dbReference>
<protein>
    <submittedName>
        <fullName evidence="8">Transcriptional regulator with PAS, AAA-type ATPase, and DNA-binding Fis domains</fullName>
    </submittedName>
</protein>
<dbReference type="FunFam" id="3.40.50.300:FF:000006">
    <property type="entry name" value="DNA-binding transcriptional regulator NtrC"/>
    <property type="match status" value="1"/>
</dbReference>
<keyword evidence="9" id="KW-1185">Reference proteome</keyword>
<dbReference type="PROSITE" id="PS50045">
    <property type="entry name" value="SIGMA54_INTERACT_4"/>
    <property type="match status" value="1"/>
</dbReference>
<organism evidence="8">
    <name type="scientific">Tepidanaerobacter syntrophicus</name>
    <dbReference type="NCBI Taxonomy" id="224999"/>
    <lineage>
        <taxon>Bacteria</taxon>
        <taxon>Bacillati</taxon>
        <taxon>Bacillota</taxon>
        <taxon>Clostridia</taxon>
        <taxon>Thermosediminibacterales</taxon>
        <taxon>Tepidanaerobacteraceae</taxon>
        <taxon>Tepidanaerobacter</taxon>
    </lineage>
</organism>
<keyword evidence="2" id="KW-0067">ATP-binding</keyword>
<dbReference type="InterPro" id="IPR002078">
    <property type="entry name" value="Sigma_54_int"/>
</dbReference>
<evidence type="ECO:0000259" key="6">
    <source>
        <dbReference type="PROSITE" id="PS50045"/>
    </source>
</evidence>
<dbReference type="GO" id="GO:0006355">
    <property type="term" value="P:regulation of DNA-templated transcription"/>
    <property type="evidence" value="ECO:0007669"/>
    <property type="project" value="InterPro"/>
</dbReference>
<evidence type="ECO:0000256" key="3">
    <source>
        <dbReference type="ARBA" id="ARBA00023015"/>
    </source>
</evidence>
<name>A0A0U9HE35_9FIRM</name>
<evidence type="ECO:0000313" key="9">
    <source>
        <dbReference type="Proteomes" id="UP000062160"/>
    </source>
</evidence>
<dbReference type="PROSITE" id="PS00688">
    <property type="entry name" value="SIGMA54_INTERACT_3"/>
    <property type="match status" value="1"/>
</dbReference>
<dbReference type="PROSITE" id="PS50112">
    <property type="entry name" value="PAS"/>
    <property type="match status" value="1"/>
</dbReference>
<accession>A0A0U9HE35</accession>
<feature type="domain" description="Sigma-54 factor interaction" evidence="6">
    <location>
        <begin position="311"/>
        <end position="540"/>
    </location>
</feature>
<dbReference type="InterPro" id="IPR035965">
    <property type="entry name" value="PAS-like_dom_sf"/>
</dbReference>
<keyword evidence="4 8" id="KW-0238">DNA-binding</keyword>
<evidence type="ECO:0000256" key="5">
    <source>
        <dbReference type="ARBA" id="ARBA00023163"/>
    </source>
</evidence>
<dbReference type="Gene3D" id="3.40.50.300">
    <property type="entry name" value="P-loop containing nucleotide triphosphate hydrolases"/>
    <property type="match status" value="1"/>
</dbReference>
<dbReference type="Proteomes" id="UP000062160">
    <property type="component" value="Unassembled WGS sequence"/>
</dbReference>
<dbReference type="InterPro" id="IPR027417">
    <property type="entry name" value="P-loop_NTPase"/>
</dbReference>
<dbReference type="Pfam" id="PF02954">
    <property type="entry name" value="HTH_8"/>
    <property type="match status" value="1"/>
</dbReference>
<dbReference type="InterPro" id="IPR002197">
    <property type="entry name" value="HTH_Fis"/>
</dbReference>
<dbReference type="InterPro" id="IPR000014">
    <property type="entry name" value="PAS"/>
</dbReference>
<dbReference type="AlphaFoldDB" id="A0A0U9HE35"/>
<dbReference type="InterPro" id="IPR025943">
    <property type="entry name" value="Sigma_54_int_dom_ATP-bd_2"/>
</dbReference>
<feature type="domain" description="PAS" evidence="7">
    <location>
        <begin position="4"/>
        <end position="41"/>
    </location>
</feature>
<dbReference type="InterPro" id="IPR058031">
    <property type="entry name" value="AAA_lid_NorR"/>
</dbReference>
<dbReference type="Pfam" id="PF00158">
    <property type="entry name" value="Sigma54_activat"/>
    <property type="match status" value="1"/>
</dbReference>
<dbReference type="STRING" id="224999.GCA_001485475_00377"/>
<dbReference type="InterPro" id="IPR009057">
    <property type="entry name" value="Homeodomain-like_sf"/>
</dbReference>
<evidence type="ECO:0000256" key="4">
    <source>
        <dbReference type="ARBA" id="ARBA00023125"/>
    </source>
</evidence>
<dbReference type="SUPFAM" id="SSF52540">
    <property type="entry name" value="P-loop containing nucleoside triphosphate hydrolases"/>
    <property type="match status" value="1"/>
</dbReference>
<dbReference type="Gene3D" id="1.10.8.60">
    <property type="match status" value="1"/>
</dbReference>
<dbReference type="SUPFAM" id="SSF55785">
    <property type="entry name" value="PYP-like sensor domain (PAS domain)"/>
    <property type="match status" value="1"/>
</dbReference>
<keyword evidence="3" id="KW-0805">Transcription regulation</keyword>
<dbReference type="Gene3D" id="1.10.10.60">
    <property type="entry name" value="Homeodomain-like"/>
    <property type="match status" value="1"/>
</dbReference>
<dbReference type="Pfam" id="PF25601">
    <property type="entry name" value="AAA_lid_14"/>
    <property type="match status" value="1"/>
</dbReference>